<accession>A0ABM1YEF9</accession>
<dbReference type="InterPro" id="IPR027417">
    <property type="entry name" value="P-loop_NTPase"/>
</dbReference>
<dbReference type="Proteomes" id="UP000069940">
    <property type="component" value="Unassembled WGS sequence"/>
</dbReference>
<evidence type="ECO:0000259" key="1">
    <source>
        <dbReference type="Pfam" id="PF05729"/>
    </source>
</evidence>
<feature type="domain" description="NACHT" evidence="1">
    <location>
        <begin position="597"/>
        <end position="738"/>
    </location>
</feature>
<dbReference type="Gene3D" id="3.40.50.300">
    <property type="entry name" value="P-loop containing nucleotide triphosphate hydrolases"/>
    <property type="match status" value="1"/>
</dbReference>
<evidence type="ECO:0000313" key="2">
    <source>
        <dbReference type="EnsemblMetazoa" id="AALFPA23_008412.P11360"/>
    </source>
</evidence>
<dbReference type="PANTHER" id="PTHR46312:SF2">
    <property type="entry name" value="NUCLEOTIDE-BINDING OLIGOMERIZATION DOMAIN-CONTAINING PROTEIN 2-LIKE"/>
    <property type="match status" value="1"/>
</dbReference>
<dbReference type="RefSeq" id="XP_029728552.2">
    <property type="nucleotide sequence ID" value="XM_029872692.2"/>
</dbReference>
<dbReference type="InterPro" id="IPR007111">
    <property type="entry name" value="NACHT_NTPase"/>
</dbReference>
<evidence type="ECO:0000313" key="3">
    <source>
        <dbReference type="Proteomes" id="UP000069940"/>
    </source>
</evidence>
<reference evidence="3" key="1">
    <citation type="journal article" date="2015" name="Proc. Natl. Acad. Sci. U.S.A.">
        <title>Genome sequence of the Asian Tiger mosquito, Aedes albopictus, reveals insights into its biology, genetics, and evolution.</title>
        <authorList>
            <person name="Chen X.G."/>
            <person name="Jiang X."/>
            <person name="Gu J."/>
            <person name="Xu M."/>
            <person name="Wu Y."/>
            <person name="Deng Y."/>
            <person name="Zhang C."/>
            <person name="Bonizzoni M."/>
            <person name="Dermauw W."/>
            <person name="Vontas J."/>
            <person name="Armbruster P."/>
            <person name="Huang X."/>
            <person name="Yang Y."/>
            <person name="Zhang H."/>
            <person name="He W."/>
            <person name="Peng H."/>
            <person name="Liu Y."/>
            <person name="Wu K."/>
            <person name="Chen J."/>
            <person name="Lirakis M."/>
            <person name="Topalis P."/>
            <person name="Van Leeuwen T."/>
            <person name="Hall A.B."/>
            <person name="Jiang X."/>
            <person name="Thorpe C."/>
            <person name="Mueller R.L."/>
            <person name="Sun C."/>
            <person name="Waterhouse R.M."/>
            <person name="Yan G."/>
            <person name="Tu Z.J."/>
            <person name="Fang X."/>
            <person name="James A.A."/>
        </authorList>
    </citation>
    <scope>NUCLEOTIDE SEQUENCE [LARGE SCALE GENOMIC DNA]</scope>
    <source>
        <strain evidence="3">Foshan</strain>
    </source>
</reference>
<protein>
    <recommendedName>
        <fullName evidence="1">NACHT domain-containing protein</fullName>
    </recommendedName>
</protein>
<sequence length="1218" mass="141940">MAAAKGENNTTGFDYQLETLVFCVNELLQKKACISRFNVGSAVNGIGVPDKIRHAFDDVVLHAELDDGQKITNMIQVKHTGKMIDQAYLCDNQKTNVLKYFKSFMALKPYLLNELNELVIWTNMSIKNNIKDWFEPYVPVHPERDILGASKILKFQRYLLKVDKFREISRDFLDILHPRTALVEQFIDVLFKQEEWRSKGAAKKHHSVMAREVIECNNGGNATFKQNFIDGQGLLPETVLFRERFEMSMRKKFTQKNLGPFVMAELNELKYEDHFQLKVDAEFGSGKNAQWKWENVCTEADLEEFRKRFVFYVEIPREDEFKTMLIREITHFEELIDLLEQCAHKKIICDDKVKTITTLLRLRDYVNSGPYKNLKFDDLGNLKTVVRKYLDEWQPQSYLSVRGSQDVDCTLSRLISVVEYLLAPLSKRFLVLDFNNLKRNFGKVQQITSHKDITENGMKCLIITSVQNHRQEQEVKTQLHSIHLPIILVGPSLLNCFEDEFDVEQLDHLCRDNIFGRQIFLPQNQACTVGQIIPKDELFVKENFPLVLALHQKSISIESNVLKLDENYVARKISVNGSDISDIICDDQYPQIIFSDQAGMGKSTEMVKIAIDLRKCYQNHLVLYLDCKTAIKHAKCDIITAICKTINVKVSAEECLIKCLIRQKNVIMLLDGIDEVSESSRKALEEMLKNIEALNIYKVFIATRPHCLEFLEKIFQNSITCQLPPFSKEDQVDYLTRFWKIDSICDVHEHKRITELIDELIERFRRMLKDELLIGIPMQTYMIAVIYQESIRSSEFELPKPYTVGFIYNKFVDLKLLEVSSRQFDLNCQAHKNAIATIQQSFTPDHIEFSAKVYNSSESVPEELCNRLQTNGIVRLSPSIGFVHYTYYEYFITLYFLTYKTGASKAFISFMKQNLCTSRLSIATKFLDHHIDGINSTDQLRSFDNRTVDGISNDFEPPSTARLHPEKIREFNHYLEQVSNTERYTLIRNSLNLSVFNVFEVLYDSLPRDTKSSLQFCFGEKAEERFVNLKIMGGNQMVHFLSILLRKNPDTFIQQYLTIFDDEDEDYLEVACRKPFVQVLIWLVENLVPVTKDQNREKLYSYVNHRFDKYFQLVVQHNNALFLEETIRRAKDLWPKQTIYNFLIKRNVLKLFLSNVEIKSNNKPLKIKERIQMIDHIYELLRWASGGSVALSQDFTDSVDNLQNSGIQSAFRNRFQNQ</sequence>
<name>A0ABM1YEF9_AEDAL</name>
<dbReference type="SUPFAM" id="SSF52540">
    <property type="entry name" value="P-loop containing nucleoside triphosphate hydrolases"/>
    <property type="match status" value="1"/>
</dbReference>
<organism evidence="2 3">
    <name type="scientific">Aedes albopictus</name>
    <name type="common">Asian tiger mosquito</name>
    <name type="synonym">Stegomyia albopicta</name>
    <dbReference type="NCBI Taxonomy" id="7160"/>
    <lineage>
        <taxon>Eukaryota</taxon>
        <taxon>Metazoa</taxon>
        <taxon>Ecdysozoa</taxon>
        <taxon>Arthropoda</taxon>
        <taxon>Hexapoda</taxon>
        <taxon>Insecta</taxon>
        <taxon>Pterygota</taxon>
        <taxon>Neoptera</taxon>
        <taxon>Endopterygota</taxon>
        <taxon>Diptera</taxon>
        <taxon>Nematocera</taxon>
        <taxon>Culicoidea</taxon>
        <taxon>Culicidae</taxon>
        <taxon>Culicinae</taxon>
        <taxon>Aedini</taxon>
        <taxon>Aedes</taxon>
        <taxon>Stegomyia</taxon>
    </lineage>
</organism>
<dbReference type="EnsemblMetazoa" id="AALFPA23_008412.R11360">
    <property type="protein sequence ID" value="AALFPA23_008412.P11360"/>
    <property type="gene ID" value="AALFPA23_008412"/>
</dbReference>
<dbReference type="Pfam" id="PF05729">
    <property type="entry name" value="NACHT"/>
    <property type="match status" value="1"/>
</dbReference>
<dbReference type="PANTHER" id="PTHR46312">
    <property type="entry name" value="NACHT DOMAIN-CONTAINING PROTEIN"/>
    <property type="match status" value="1"/>
</dbReference>
<dbReference type="GeneID" id="109427084"/>
<keyword evidence="3" id="KW-1185">Reference proteome</keyword>
<proteinExistence type="predicted"/>
<reference evidence="2" key="2">
    <citation type="submission" date="2025-05" db="UniProtKB">
        <authorList>
            <consortium name="EnsemblMetazoa"/>
        </authorList>
    </citation>
    <scope>IDENTIFICATION</scope>
    <source>
        <strain evidence="2">Foshan</strain>
    </source>
</reference>